<dbReference type="PANTHER" id="PTHR43386">
    <property type="entry name" value="OLIGOPEPTIDE TRANSPORT SYSTEM PERMEASE PROTEIN APPC"/>
    <property type="match status" value="1"/>
</dbReference>
<keyword evidence="4 7" id="KW-0812">Transmembrane</keyword>
<dbReference type="SUPFAM" id="SSF161098">
    <property type="entry name" value="MetI-like"/>
    <property type="match status" value="1"/>
</dbReference>
<feature type="transmembrane region" description="Helical" evidence="7">
    <location>
        <begin position="29"/>
        <end position="50"/>
    </location>
</feature>
<feature type="transmembrane region" description="Helical" evidence="7">
    <location>
        <begin position="254"/>
        <end position="277"/>
    </location>
</feature>
<feature type="transmembrane region" description="Helical" evidence="7">
    <location>
        <begin position="128"/>
        <end position="148"/>
    </location>
</feature>
<comment type="similarity">
    <text evidence="7">Belongs to the binding-protein-dependent transport system permease family.</text>
</comment>
<dbReference type="PANTHER" id="PTHR43386:SF1">
    <property type="entry name" value="D,D-DIPEPTIDE TRANSPORT SYSTEM PERMEASE PROTEIN DDPC-RELATED"/>
    <property type="match status" value="1"/>
</dbReference>
<dbReference type="RefSeq" id="WP_156607555.1">
    <property type="nucleotide sequence ID" value="NZ_WPCU01000003.1"/>
</dbReference>
<comment type="subcellular location">
    <subcellularLocation>
        <location evidence="1 7">Cell membrane</location>
        <topology evidence="1 7">Multi-pass membrane protein</topology>
    </subcellularLocation>
</comment>
<dbReference type="GO" id="GO:0005886">
    <property type="term" value="C:plasma membrane"/>
    <property type="evidence" value="ECO:0007669"/>
    <property type="project" value="UniProtKB-SubCell"/>
</dbReference>
<dbReference type="InterPro" id="IPR000515">
    <property type="entry name" value="MetI-like"/>
</dbReference>
<dbReference type="Gene3D" id="1.10.3720.10">
    <property type="entry name" value="MetI-like"/>
    <property type="match status" value="1"/>
</dbReference>
<keyword evidence="5 7" id="KW-1133">Transmembrane helix</keyword>
<dbReference type="InterPro" id="IPR050366">
    <property type="entry name" value="BP-dependent_transpt_permease"/>
</dbReference>
<keyword evidence="2 7" id="KW-0813">Transport</keyword>
<evidence type="ECO:0000313" key="10">
    <source>
        <dbReference type="Proteomes" id="UP000435304"/>
    </source>
</evidence>
<evidence type="ECO:0000256" key="5">
    <source>
        <dbReference type="ARBA" id="ARBA00022989"/>
    </source>
</evidence>
<keyword evidence="3" id="KW-1003">Cell membrane</keyword>
<dbReference type="Pfam" id="PF00528">
    <property type="entry name" value="BPD_transp_1"/>
    <property type="match status" value="1"/>
</dbReference>
<dbReference type="EMBL" id="WPCU01000003">
    <property type="protein sequence ID" value="MVA74900.1"/>
    <property type="molecule type" value="Genomic_DNA"/>
</dbReference>
<reference evidence="9 10" key="1">
    <citation type="submission" date="2019-12" db="EMBL/GenBank/DDBJ databases">
        <title>Auraticoccus cholistani sp. nov., an actinomycete isolated from soil of Cholistan desert.</title>
        <authorList>
            <person name="Cheema M.T."/>
        </authorList>
    </citation>
    <scope>NUCLEOTIDE SEQUENCE [LARGE SCALE GENOMIC DNA]</scope>
    <source>
        <strain evidence="9 10">F435</strain>
    </source>
</reference>
<evidence type="ECO:0000259" key="8">
    <source>
        <dbReference type="PROSITE" id="PS50928"/>
    </source>
</evidence>
<accession>A0A6A9V067</accession>
<keyword evidence="6 7" id="KW-0472">Membrane</keyword>
<dbReference type="Proteomes" id="UP000435304">
    <property type="component" value="Unassembled WGS sequence"/>
</dbReference>
<organism evidence="9 10">
    <name type="scientific">Auraticoccus cholistanensis</name>
    <dbReference type="NCBI Taxonomy" id="2656650"/>
    <lineage>
        <taxon>Bacteria</taxon>
        <taxon>Bacillati</taxon>
        <taxon>Actinomycetota</taxon>
        <taxon>Actinomycetes</taxon>
        <taxon>Propionibacteriales</taxon>
        <taxon>Propionibacteriaceae</taxon>
        <taxon>Auraticoccus</taxon>
    </lineage>
</organism>
<feature type="transmembrane region" description="Helical" evidence="7">
    <location>
        <begin position="206"/>
        <end position="234"/>
    </location>
</feature>
<dbReference type="PROSITE" id="PS50928">
    <property type="entry name" value="ABC_TM1"/>
    <property type="match status" value="1"/>
</dbReference>
<dbReference type="GO" id="GO:0055085">
    <property type="term" value="P:transmembrane transport"/>
    <property type="evidence" value="ECO:0007669"/>
    <property type="project" value="InterPro"/>
</dbReference>
<comment type="caution">
    <text evidence="9">The sequence shown here is derived from an EMBL/GenBank/DDBJ whole genome shotgun (WGS) entry which is preliminary data.</text>
</comment>
<proteinExistence type="inferred from homology"/>
<feature type="transmembrane region" description="Helical" evidence="7">
    <location>
        <begin position="154"/>
        <end position="171"/>
    </location>
</feature>
<sequence length="287" mass="30095">MAITTTPALPVSLAGRVPGLRRLRGHSGVTWVAAVWVLLLLLAAVAPGLLASDDPTRLRPSLVLMPPGEGVFGTDQYGRDLYTLMVHGTRSALLIGVCSTVLGLVVGSAIGLVAGYAGGWVDMLVGRLLDVLMAFPGILTALLIAASLGPSTRNLVLAVGLALVPVFARVARGQVMVIRSRLFVEAARSNGFSAFRILWRHVLPNSLAPVVVLGTINVGTSIVLAASLSFLGLGPRNEVPDWGQVLSTGQPYMATAWWITTIAGLVLTLTVIAISLLGDSLRDRLEV</sequence>
<evidence type="ECO:0000313" key="9">
    <source>
        <dbReference type="EMBL" id="MVA74900.1"/>
    </source>
</evidence>
<feature type="domain" description="ABC transmembrane type-1" evidence="8">
    <location>
        <begin position="89"/>
        <end position="278"/>
    </location>
</feature>
<evidence type="ECO:0000256" key="3">
    <source>
        <dbReference type="ARBA" id="ARBA00022475"/>
    </source>
</evidence>
<gene>
    <name evidence="9" type="ORF">GC722_02480</name>
</gene>
<evidence type="ECO:0000256" key="1">
    <source>
        <dbReference type="ARBA" id="ARBA00004651"/>
    </source>
</evidence>
<evidence type="ECO:0000256" key="6">
    <source>
        <dbReference type="ARBA" id="ARBA00023136"/>
    </source>
</evidence>
<name>A0A6A9V067_9ACTN</name>
<protein>
    <submittedName>
        <fullName evidence="9">ABC transporter permease subunit</fullName>
    </submittedName>
</protein>
<feature type="transmembrane region" description="Helical" evidence="7">
    <location>
        <begin position="92"/>
        <end position="116"/>
    </location>
</feature>
<evidence type="ECO:0000256" key="4">
    <source>
        <dbReference type="ARBA" id="ARBA00022692"/>
    </source>
</evidence>
<evidence type="ECO:0000256" key="2">
    <source>
        <dbReference type="ARBA" id="ARBA00022448"/>
    </source>
</evidence>
<evidence type="ECO:0000256" key="7">
    <source>
        <dbReference type="RuleBase" id="RU363032"/>
    </source>
</evidence>
<dbReference type="AlphaFoldDB" id="A0A6A9V067"/>
<dbReference type="CDD" id="cd06261">
    <property type="entry name" value="TM_PBP2"/>
    <property type="match status" value="1"/>
</dbReference>
<keyword evidence="10" id="KW-1185">Reference proteome</keyword>
<dbReference type="InterPro" id="IPR035906">
    <property type="entry name" value="MetI-like_sf"/>
</dbReference>